<dbReference type="EMBL" id="JACPRF010000194">
    <property type="protein sequence ID" value="MBI2876489.1"/>
    <property type="molecule type" value="Genomic_DNA"/>
</dbReference>
<evidence type="ECO:0000313" key="2">
    <source>
        <dbReference type="EMBL" id="MBI2876489.1"/>
    </source>
</evidence>
<reference evidence="2" key="1">
    <citation type="submission" date="2020-07" db="EMBL/GenBank/DDBJ databases">
        <title>Huge and variable diversity of episymbiotic CPR bacteria and DPANN archaea in groundwater ecosystems.</title>
        <authorList>
            <person name="He C.Y."/>
            <person name="Keren R."/>
            <person name="Whittaker M."/>
            <person name="Farag I.F."/>
            <person name="Doudna J."/>
            <person name="Cate J.H.D."/>
            <person name="Banfield J.F."/>
        </authorList>
    </citation>
    <scope>NUCLEOTIDE SEQUENCE</scope>
    <source>
        <strain evidence="2">NC_groundwater_672_Ag_B-0.1um_62_36</strain>
    </source>
</reference>
<dbReference type="AlphaFoldDB" id="A0A932CNN5"/>
<comment type="caution">
    <text evidence="2">The sequence shown here is derived from an EMBL/GenBank/DDBJ whole genome shotgun (WGS) entry which is preliminary data.</text>
</comment>
<name>A0A932CNN5_UNCTE</name>
<dbReference type="PANTHER" id="PTHR30038">
    <property type="entry name" value="ALDEHYDE FERREDOXIN OXIDOREDUCTASE"/>
    <property type="match status" value="1"/>
</dbReference>
<dbReference type="InterPro" id="IPR013985">
    <property type="entry name" value="Ald_Fedxn_OxRdtase_dom3"/>
</dbReference>
<dbReference type="Proteomes" id="UP000769766">
    <property type="component" value="Unassembled WGS sequence"/>
</dbReference>
<feature type="non-terminal residue" evidence="2">
    <location>
        <position position="1"/>
    </location>
</feature>
<evidence type="ECO:0000313" key="3">
    <source>
        <dbReference type="Proteomes" id="UP000769766"/>
    </source>
</evidence>
<dbReference type="InterPro" id="IPR051919">
    <property type="entry name" value="W-dependent_AOR"/>
</dbReference>
<dbReference type="Gene3D" id="1.10.599.10">
    <property type="entry name" value="Aldehyde Ferredoxin Oxidoreductase Protein, subunit A, domain 3"/>
    <property type="match status" value="1"/>
</dbReference>
<proteinExistence type="predicted"/>
<dbReference type="GO" id="GO:0009055">
    <property type="term" value="F:electron transfer activity"/>
    <property type="evidence" value="ECO:0007669"/>
    <property type="project" value="InterPro"/>
</dbReference>
<dbReference type="PANTHER" id="PTHR30038:SF0">
    <property type="entry name" value="TUNGSTEN-CONTAINING ALDEHYDE FERREDOXIN OXIDOREDUCTASE"/>
    <property type="match status" value="1"/>
</dbReference>
<dbReference type="GO" id="GO:0016625">
    <property type="term" value="F:oxidoreductase activity, acting on the aldehyde or oxo group of donors, iron-sulfur protein as acceptor"/>
    <property type="evidence" value="ECO:0007669"/>
    <property type="project" value="InterPro"/>
</dbReference>
<dbReference type="GO" id="GO:0051536">
    <property type="term" value="F:iron-sulfur cluster binding"/>
    <property type="evidence" value="ECO:0007669"/>
    <property type="project" value="InterPro"/>
</dbReference>
<organism evidence="2 3">
    <name type="scientific">Tectimicrobiota bacterium</name>
    <dbReference type="NCBI Taxonomy" id="2528274"/>
    <lineage>
        <taxon>Bacteria</taxon>
        <taxon>Pseudomonadati</taxon>
        <taxon>Nitrospinota/Tectimicrobiota group</taxon>
        <taxon>Candidatus Tectimicrobiota</taxon>
    </lineage>
</organism>
<gene>
    <name evidence="2" type="ORF">HYY20_06370</name>
</gene>
<sequence length="223" mass="25002">LHEIGTLIQKWVQWVARGEAGSYVSSEVVRAIGRRFWGSELAADFSTYEGKALAAVKIQDRQYAKECLMVCDFTWPLRDAELSPDHVGDPTVESRLFSAITGREMDEEGLYRVGERVLNLQRAILLREGRRGRPDDVIEEFNYTLGVQADTLNPDCLVPGLEGKPLFRKGMVVERAGFEQMREEYYALRGWDGETGLPTQKGLEALGLPEIARELKGLGRLAG</sequence>
<dbReference type="InterPro" id="IPR001203">
    <property type="entry name" value="OxRdtase_Ald_Fedxn_C"/>
</dbReference>
<accession>A0A932CNN5</accession>
<dbReference type="InterPro" id="IPR036021">
    <property type="entry name" value="Tungsten_al_ferr_oxy-like_C"/>
</dbReference>
<dbReference type="SUPFAM" id="SSF48310">
    <property type="entry name" value="Aldehyde ferredoxin oxidoreductase, C-terminal domains"/>
    <property type="match status" value="1"/>
</dbReference>
<dbReference type="Pfam" id="PF01314">
    <property type="entry name" value="AFOR_C"/>
    <property type="match status" value="1"/>
</dbReference>
<evidence type="ECO:0000259" key="1">
    <source>
        <dbReference type="Pfam" id="PF01314"/>
    </source>
</evidence>
<protein>
    <recommendedName>
        <fullName evidence="1">Aldehyde ferredoxin oxidoreductase C-terminal domain-containing protein</fullName>
    </recommendedName>
</protein>
<feature type="domain" description="Aldehyde ferredoxin oxidoreductase C-terminal" evidence="1">
    <location>
        <begin position="42"/>
        <end position="208"/>
    </location>
</feature>